<accession>R9LF08</accession>
<evidence type="ECO:0000313" key="2">
    <source>
        <dbReference type="Proteomes" id="UP000019598"/>
    </source>
</evidence>
<sequence>MQMVVRRGLPEELQTLLKRLVAQGQIRIAGTLLYAWFRRCWELDDETAAYYMRRYFEKYFSRQLQSHRKHADAR</sequence>
<dbReference type="HOGENOM" id="CLU_2701350_0_0_9"/>
<organism evidence="1 2">
    <name type="scientific">Paenibacillus barengoltzii G22</name>
    <dbReference type="NCBI Taxonomy" id="1235795"/>
    <lineage>
        <taxon>Bacteria</taxon>
        <taxon>Bacillati</taxon>
        <taxon>Bacillota</taxon>
        <taxon>Bacilli</taxon>
        <taxon>Bacillales</taxon>
        <taxon>Paenibacillaceae</taxon>
        <taxon>Paenibacillus</taxon>
    </lineage>
</organism>
<gene>
    <name evidence="1" type="ORF">C812_03557</name>
</gene>
<comment type="caution">
    <text evidence="1">The sequence shown here is derived from an EMBL/GenBank/DDBJ whole genome shotgun (WGS) entry which is preliminary data.</text>
</comment>
<proteinExistence type="predicted"/>
<protein>
    <submittedName>
        <fullName evidence="1">Uncharacterized protein</fullName>
    </submittedName>
</protein>
<dbReference type="STRING" id="1235795.C812_03557"/>
<dbReference type="Proteomes" id="UP000019598">
    <property type="component" value="Unassembled WGS sequence"/>
</dbReference>
<dbReference type="AlphaFoldDB" id="R9LF08"/>
<dbReference type="EMBL" id="ASSZ01000033">
    <property type="protein sequence ID" value="EOS54317.1"/>
    <property type="molecule type" value="Genomic_DNA"/>
</dbReference>
<name>R9LF08_9BACL</name>
<evidence type="ECO:0000313" key="1">
    <source>
        <dbReference type="EMBL" id="EOS54317.1"/>
    </source>
</evidence>
<reference evidence="1 2" key="1">
    <citation type="submission" date="2013-04" db="EMBL/GenBank/DDBJ databases">
        <title>The Genome Sequence of Paenibacillus barengoltzii G22.</title>
        <authorList>
            <consortium name="The Broad Institute Genomics Platform"/>
            <consortium name="The Broad Institute Genome Sequencing Center for Infectious Disease"/>
            <person name="Earl A."/>
            <person name="Xavier R."/>
            <person name="Elson C."/>
            <person name="Duck W."/>
            <person name="Walker B."/>
            <person name="Young S."/>
            <person name="Zeng Q."/>
            <person name="Gargeya S."/>
            <person name="Fitzgerald M."/>
            <person name="Haas B."/>
            <person name="Abouelleil A."/>
            <person name="Allen A.W."/>
            <person name="Alvarado L."/>
            <person name="Arachchi H.M."/>
            <person name="Berlin A.M."/>
            <person name="Chapman S.B."/>
            <person name="Gainer-Dewar J."/>
            <person name="Goldberg J."/>
            <person name="Griggs A."/>
            <person name="Gujja S."/>
            <person name="Hansen M."/>
            <person name="Howarth C."/>
            <person name="Imamovic A."/>
            <person name="Ireland A."/>
            <person name="Larimer J."/>
            <person name="McCowan C."/>
            <person name="Murphy C."/>
            <person name="Pearson M."/>
            <person name="Poon T.W."/>
            <person name="Priest M."/>
            <person name="Roberts A."/>
            <person name="Saif S."/>
            <person name="Shea T."/>
            <person name="Sisk P."/>
            <person name="Sykes S."/>
            <person name="Wortman J."/>
            <person name="Nusbaum C."/>
            <person name="Birren B."/>
        </authorList>
    </citation>
    <scope>NUCLEOTIDE SEQUENCE [LARGE SCALE GENOMIC DNA]</scope>
    <source>
        <strain evidence="1 2">G22</strain>
    </source>
</reference>